<reference evidence="1 2" key="1">
    <citation type="submission" date="2015-09" db="EMBL/GenBank/DDBJ databases">
        <title>Draft genome of the parasitic nematode Teladorsagia circumcincta isolate WARC Sus (inbred).</title>
        <authorList>
            <person name="Mitreva M."/>
        </authorList>
    </citation>
    <scope>NUCLEOTIDE SEQUENCE [LARGE SCALE GENOMIC DNA]</scope>
    <source>
        <strain evidence="1 2">S</strain>
    </source>
</reference>
<dbReference type="Proteomes" id="UP000230423">
    <property type="component" value="Unassembled WGS sequence"/>
</dbReference>
<dbReference type="OrthoDB" id="370281at2759"/>
<gene>
    <name evidence="1" type="ORF">TELCIR_23520</name>
</gene>
<organism evidence="1 2">
    <name type="scientific">Teladorsagia circumcincta</name>
    <name type="common">Brown stomach worm</name>
    <name type="synonym">Ostertagia circumcincta</name>
    <dbReference type="NCBI Taxonomy" id="45464"/>
    <lineage>
        <taxon>Eukaryota</taxon>
        <taxon>Metazoa</taxon>
        <taxon>Ecdysozoa</taxon>
        <taxon>Nematoda</taxon>
        <taxon>Chromadorea</taxon>
        <taxon>Rhabditida</taxon>
        <taxon>Rhabditina</taxon>
        <taxon>Rhabditomorpha</taxon>
        <taxon>Strongyloidea</taxon>
        <taxon>Trichostrongylidae</taxon>
        <taxon>Teladorsagia</taxon>
    </lineage>
</organism>
<name>A0A2G9TAV0_TELCI</name>
<accession>A0A2G9TAV0</accession>
<dbReference type="EMBL" id="KZ389011">
    <property type="protein sequence ID" value="PIO55097.1"/>
    <property type="molecule type" value="Genomic_DNA"/>
</dbReference>
<keyword evidence="2" id="KW-1185">Reference proteome</keyword>
<sequence length="70" mass="7367">MMVARFTTGSGTGNMALLRAYASTSSLKSDRSRAIACVTSGIATGTLIGPEKYDVLNSEAAKVRFTVYNS</sequence>
<dbReference type="AlphaFoldDB" id="A0A2G9TAV0"/>
<evidence type="ECO:0000313" key="2">
    <source>
        <dbReference type="Proteomes" id="UP000230423"/>
    </source>
</evidence>
<protein>
    <submittedName>
        <fullName evidence="1">Uncharacterized protein</fullName>
    </submittedName>
</protein>
<proteinExistence type="predicted"/>
<evidence type="ECO:0000313" key="1">
    <source>
        <dbReference type="EMBL" id="PIO55097.1"/>
    </source>
</evidence>